<dbReference type="PANTHER" id="PTHR15382">
    <property type="entry name" value="CTG4A-RELATED"/>
    <property type="match status" value="1"/>
</dbReference>
<feature type="region of interest" description="Disordered" evidence="9">
    <location>
        <begin position="552"/>
        <end position="609"/>
    </location>
</feature>
<evidence type="ECO:0000313" key="12">
    <source>
        <dbReference type="Proteomes" id="UP000016666"/>
    </source>
</evidence>
<keyword evidence="7" id="KW-0143">Chaperone</keyword>
<keyword evidence="4" id="KW-0732">Signal</keyword>
<keyword evidence="5" id="KW-0256">Endoplasmic reticulum</keyword>
<dbReference type="Ensembl" id="ENSAPLT00000043826.1">
    <property type="protein sequence ID" value="ENSAPLP00000031480.1"/>
    <property type="gene ID" value="ENSAPLG00000017921.1"/>
</dbReference>
<dbReference type="GO" id="GO:0045087">
    <property type="term" value="P:innate immune response"/>
    <property type="evidence" value="ECO:0007669"/>
    <property type="project" value="UniProtKB-KW"/>
</dbReference>
<name>A0A493U0W8_ANAPP</name>
<evidence type="ECO:0000256" key="2">
    <source>
        <dbReference type="ARBA" id="ARBA00007285"/>
    </source>
</evidence>
<evidence type="ECO:0000256" key="1">
    <source>
        <dbReference type="ARBA" id="ARBA00004240"/>
    </source>
</evidence>
<reference evidence="11" key="3">
    <citation type="submission" date="2025-09" db="UniProtKB">
        <authorList>
            <consortium name="Ensembl"/>
        </authorList>
    </citation>
    <scope>IDENTIFICATION</scope>
</reference>
<evidence type="ECO:0000313" key="11">
    <source>
        <dbReference type="Ensembl" id="ENSAPLP00000031480.1"/>
    </source>
</evidence>
<organism evidence="11 12">
    <name type="scientific">Anas platyrhynchos platyrhynchos</name>
    <name type="common">Northern mallard</name>
    <dbReference type="NCBI Taxonomy" id="8840"/>
    <lineage>
        <taxon>Eukaryota</taxon>
        <taxon>Metazoa</taxon>
        <taxon>Chordata</taxon>
        <taxon>Craniata</taxon>
        <taxon>Vertebrata</taxon>
        <taxon>Euteleostomi</taxon>
        <taxon>Archelosauria</taxon>
        <taxon>Archosauria</taxon>
        <taxon>Dinosauria</taxon>
        <taxon>Saurischia</taxon>
        <taxon>Theropoda</taxon>
        <taxon>Coelurosauria</taxon>
        <taxon>Aves</taxon>
        <taxon>Neognathae</taxon>
        <taxon>Galloanserae</taxon>
        <taxon>Anseriformes</taxon>
        <taxon>Anatidae</taxon>
        <taxon>Anatinae</taxon>
        <taxon>Anas</taxon>
    </lineage>
</organism>
<dbReference type="Proteomes" id="UP000016666">
    <property type="component" value="Chromosome 3"/>
</dbReference>
<evidence type="ECO:0000259" key="10">
    <source>
        <dbReference type="Pfam" id="PF11938"/>
    </source>
</evidence>
<dbReference type="STRING" id="8840.ENSAPLP00000031480"/>
<feature type="compositionally biased region" description="Basic residues" evidence="9">
    <location>
        <begin position="561"/>
        <end position="572"/>
    </location>
</feature>
<feature type="domain" description="DUF3456" evidence="10">
    <location>
        <begin position="383"/>
        <end position="532"/>
    </location>
</feature>
<comment type="subcellular location">
    <subcellularLocation>
        <location evidence="1">Endoplasmic reticulum</location>
    </subcellularLocation>
</comment>
<protein>
    <recommendedName>
        <fullName evidence="8">Protein canopy homolog 3</fullName>
    </recommendedName>
</protein>
<reference evidence="11 12" key="1">
    <citation type="submission" date="2017-10" db="EMBL/GenBank/DDBJ databases">
        <title>A new Pekin duck reference genome.</title>
        <authorList>
            <person name="Hou Z.-C."/>
            <person name="Zhou Z.-K."/>
            <person name="Zhu F."/>
            <person name="Hou S.-S."/>
        </authorList>
    </citation>
    <scope>NUCLEOTIDE SEQUENCE [LARGE SCALE GENOMIC DNA]</scope>
</reference>
<feature type="region of interest" description="Disordered" evidence="9">
    <location>
        <begin position="192"/>
        <end position="304"/>
    </location>
</feature>
<feature type="compositionally biased region" description="Gly residues" evidence="9">
    <location>
        <begin position="266"/>
        <end position="288"/>
    </location>
</feature>
<feature type="compositionally biased region" description="Gly residues" evidence="9">
    <location>
        <begin position="219"/>
        <end position="233"/>
    </location>
</feature>
<evidence type="ECO:0000256" key="8">
    <source>
        <dbReference type="ARBA" id="ARBA00039470"/>
    </source>
</evidence>
<sequence length="609" mass="63471">MKAGNGDWGWRLGLEARDGDWGWTLGLEAGDGGPGYRLGLKAGDGGWGWKLEFGGWRWRYGIETGVESRGWRQGLEAGDEGLLGWRPGIEAGDGGWGLEAGDGGLGQRLGLEARDGDPGWRLGLKSVGGGWRWMPCETPGNPQPPQPGGHPPSLATLLEAVWGRCGPPASCGSYVGLPSSRASCLWLRRPAGGRPSGAAEGGAPRCPPHLSHHGPGVSAWGGGQHPAGSGGAPRGRAARSPPGAASTESPLQGWGGWEGSGVPAAAGGGTPKSGDGGGGGGGGGGGKGTAHTWGPSIPGAGGGRGLSWRAGCDWPGAPRSPLGLAVAVVTGARRGRMRGPGSGAMAAVAAAVAAEGPAALLLLLLLLAAAGGDDSDWVRLPSKCEVCKYVALELKSAFEETGKTKEVIDTKYGFLDGKGSAVKYTQSDIRLIEVTENICKRLLDYNLHKERSGSNRFAKGMSETFETLHNLVHKGVKVVMDIPYELWNETSAEVADLKKQCDVLVEEYEDVIEDWYRHHQTEDLSQFLCADHVLKGKDASCLAEKWTGKKGDLASLGEKPSKKKSGKKKKKTVKEQSEGIESLSDAGATLEEHGVQEEAPLPHSPADEL</sequence>
<keyword evidence="6" id="KW-0391">Immunity</keyword>
<evidence type="ECO:0000256" key="3">
    <source>
        <dbReference type="ARBA" id="ARBA00022588"/>
    </source>
</evidence>
<gene>
    <name evidence="11" type="primary">CNPY3</name>
</gene>
<evidence type="ECO:0000256" key="9">
    <source>
        <dbReference type="SAM" id="MobiDB-lite"/>
    </source>
</evidence>
<evidence type="ECO:0000256" key="6">
    <source>
        <dbReference type="ARBA" id="ARBA00022859"/>
    </source>
</evidence>
<proteinExistence type="inferred from homology"/>
<dbReference type="Pfam" id="PF11938">
    <property type="entry name" value="DUF3456"/>
    <property type="match status" value="1"/>
</dbReference>
<keyword evidence="12" id="KW-1185">Reference proteome</keyword>
<keyword evidence="3" id="KW-0399">Innate immunity</keyword>
<dbReference type="AlphaFoldDB" id="A0A493U0W8"/>
<evidence type="ECO:0000256" key="4">
    <source>
        <dbReference type="ARBA" id="ARBA00022729"/>
    </source>
</evidence>
<comment type="similarity">
    <text evidence="2">Belongs to the canopy family.</text>
</comment>
<dbReference type="PANTHER" id="PTHR15382:SF2">
    <property type="entry name" value="PROTEIN CANOPY HOMOLOG 3"/>
    <property type="match status" value="1"/>
</dbReference>
<reference evidence="11" key="2">
    <citation type="submission" date="2025-08" db="UniProtKB">
        <authorList>
            <consortium name="Ensembl"/>
        </authorList>
    </citation>
    <scope>IDENTIFICATION</scope>
</reference>
<accession>A0A493U0W8</accession>
<evidence type="ECO:0000256" key="5">
    <source>
        <dbReference type="ARBA" id="ARBA00022824"/>
    </source>
</evidence>
<evidence type="ECO:0000256" key="7">
    <source>
        <dbReference type="ARBA" id="ARBA00023186"/>
    </source>
</evidence>
<dbReference type="InterPro" id="IPR021852">
    <property type="entry name" value="DUF3456"/>
</dbReference>
<dbReference type="GeneTree" id="ENSGT00390000014072"/>
<dbReference type="GO" id="GO:0005783">
    <property type="term" value="C:endoplasmic reticulum"/>
    <property type="evidence" value="ECO:0007669"/>
    <property type="project" value="UniProtKB-SubCell"/>
</dbReference>
<feature type="compositionally biased region" description="Low complexity" evidence="9">
    <location>
        <begin position="234"/>
        <end position="246"/>
    </location>
</feature>